<dbReference type="EMBL" id="OB793188">
    <property type="protein sequence ID" value="CAD7426389.1"/>
    <property type="molecule type" value="Genomic_DNA"/>
</dbReference>
<dbReference type="PANTHER" id="PTHR43184">
    <property type="entry name" value="MAJOR FACILITATOR SUPERFAMILY TRANSPORTER 16, ISOFORM B"/>
    <property type="match status" value="1"/>
</dbReference>
<dbReference type="InterPro" id="IPR011701">
    <property type="entry name" value="MFS"/>
</dbReference>
<organism evidence="12">
    <name type="scientific">Timema monikensis</name>
    <dbReference type="NCBI Taxonomy" id="170555"/>
    <lineage>
        <taxon>Eukaryota</taxon>
        <taxon>Metazoa</taxon>
        <taxon>Ecdysozoa</taxon>
        <taxon>Arthropoda</taxon>
        <taxon>Hexapoda</taxon>
        <taxon>Insecta</taxon>
        <taxon>Pterygota</taxon>
        <taxon>Neoptera</taxon>
        <taxon>Polyneoptera</taxon>
        <taxon>Phasmatodea</taxon>
        <taxon>Timematodea</taxon>
        <taxon>Timematoidea</taxon>
        <taxon>Timematidae</taxon>
        <taxon>Timema</taxon>
    </lineage>
</organism>
<keyword evidence="5 10" id="KW-0812">Transmembrane</keyword>
<feature type="transmembrane region" description="Helical" evidence="10">
    <location>
        <begin position="232"/>
        <end position="251"/>
    </location>
</feature>
<evidence type="ECO:0000256" key="8">
    <source>
        <dbReference type="ARBA" id="ARBA00041091"/>
    </source>
</evidence>
<feature type="transmembrane region" description="Helical" evidence="10">
    <location>
        <begin position="200"/>
        <end position="220"/>
    </location>
</feature>
<evidence type="ECO:0000256" key="10">
    <source>
        <dbReference type="SAM" id="Phobius"/>
    </source>
</evidence>
<dbReference type="GO" id="GO:0022857">
    <property type="term" value="F:transmembrane transporter activity"/>
    <property type="evidence" value="ECO:0007669"/>
    <property type="project" value="InterPro"/>
</dbReference>
<evidence type="ECO:0000256" key="1">
    <source>
        <dbReference type="ARBA" id="ARBA00004141"/>
    </source>
</evidence>
<comment type="subcellular location">
    <subcellularLocation>
        <location evidence="1">Membrane</location>
        <topology evidence="1">Multi-pass membrane protein</topology>
    </subcellularLocation>
</comment>
<feature type="transmembrane region" description="Helical" evidence="10">
    <location>
        <begin position="435"/>
        <end position="452"/>
    </location>
</feature>
<evidence type="ECO:0000256" key="4">
    <source>
        <dbReference type="ARBA" id="ARBA00022597"/>
    </source>
</evidence>
<feature type="transmembrane region" description="Helical" evidence="10">
    <location>
        <begin position="401"/>
        <end position="423"/>
    </location>
</feature>
<accession>A0A7R9E312</accession>
<dbReference type="PANTHER" id="PTHR43184:SF12">
    <property type="entry name" value="SUGAR PHOSPHATE EXCHANGER 3"/>
    <property type="match status" value="1"/>
</dbReference>
<dbReference type="GO" id="GO:0016020">
    <property type="term" value="C:membrane"/>
    <property type="evidence" value="ECO:0007669"/>
    <property type="project" value="UniProtKB-SubCell"/>
</dbReference>
<evidence type="ECO:0000256" key="5">
    <source>
        <dbReference type="ARBA" id="ARBA00022692"/>
    </source>
</evidence>
<dbReference type="PIRSF" id="PIRSF002808">
    <property type="entry name" value="Hexose_phosphate_transp"/>
    <property type="match status" value="1"/>
</dbReference>
<keyword evidence="7 10" id="KW-0472">Membrane</keyword>
<name>A0A7R9E312_9NEOP</name>
<dbReference type="InterPro" id="IPR000849">
    <property type="entry name" value="Sugar_P_transporter"/>
</dbReference>
<proteinExistence type="inferred from homology"/>
<dbReference type="PROSITE" id="PS50850">
    <property type="entry name" value="MFS"/>
    <property type="match status" value="1"/>
</dbReference>
<sequence length="464" mass="50610">MDTLVYNSHWGLLDSLVENQELSTPFQTCASSSPLSSLIPQPSEKATAYLLDKEGDRENKERNEVVSLRYRSSILLLTFMAYTCYHLSRKSISVVKNVLNQNCSFQMPDGLNSSDIHWCDWAPFSNGYVAERVNLRYFLTFGMIMSGIFSYLFGLAYSLSIHSIWYFVIIQILAGIVQTTGWPGVVSVVGKWFGKEKRGLIFGIWNSHTSIGNILGSVIAGEFVETNWGVSFIAPGAIIAFGGFIIFLFLVENPSNVHCDLPTSGEDKGVIEFSLCLFFAKLVSYTFLYWLPLYIRSSTTLGPALSGDLSTLFDVGGIVGGIAAGVVSDYTGMYATTCSVMLTFAAPMLFVYEKFGTYNFSVNIILLLIAGLLVNGPYALITTAVSAELGTHHSLQGNSKALATVTAIIDGTGSIGAAVGPLLAGVISSRGWENVFYMLIISDIIALMVNILQTSQSELIWHSL</sequence>
<feature type="transmembrane region" description="Helical" evidence="10">
    <location>
        <begin position="334"/>
        <end position="352"/>
    </location>
</feature>
<evidence type="ECO:0000256" key="6">
    <source>
        <dbReference type="ARBA" id="ARBA00022989"/>
    </source>
</evidence>
<feature type="transmembrane region" description="Helical" evidence="10">
    <location>
        <begin position="271"/>
        <end position="291"/>
    </location>
</feature>
<feature type="transmembrane region" description="Helical" evidence="10">
    <location>
        <begin position="164"/>
        <end position="188"/>
    </location>
</feature>
<keyword evidence="3" id="KW-0813">Transport</keyword>
<dbReference type="Pfam" id="PF07690">
    <property type="entry name" value="MFS_1"/>
    <property type="match status" value="1"/>
</dbReference>
<dbReference type="AlphaFoldDB" id="A0A7R9E312"/>
<evidence type="ECO:0000313" key="12">
    <source>
        <dbReference type="EMBL" id="CAD7426389.1"/>
    </source>
</evidence>
<dbReference type="InterPro" id="IPR020846">
    <property type="entry name" value="MFS_dom"/>
</dbReference>
<gene>
    <name evidence="12" type="ORF">TMSB3V08_LOCUS3275</name>
</gene>
<dbReference type="Gene3D" id="1.20.1250.20">
    <property type="entry name" value="MFS general substrate transporter like domains"/>
    <property type="match status" value="2"/>
</dbReference>
<evidence type="ECO:0000256" key="3">
    <source>
        <dbReference type="ARBA" id="ARBA00022448"/>
    </source>
</evidence>
<evidence type="ECO:0000256" key="7">
    <source>
        <dbReference type="ARBA" id="ARBA00023136"/>
    </source>
</evidence>
<feature type="transmembrane region" description="Helical" evidence="10">
    <location>
        <begin position="137"/>
        <end position="158"/>
    </location>
</feature>
<evidence type="ECO:0000256" key="2">
    <source>
        <dbReference type="ARBA" id="ARBA00009598"/>
    </source>
</evidence>
<feature type="transmembrane region" description="Helical" evidence="10">
    <location>
        <begin position="311"/>
        <end position="327"/>
    </location>
</feature>
<reference evidence="12" key="1">
    <citation type="submission" date="2020-11" db="EMBL/GenBank/DDBJ databases">
        <authorList>
            <person name="Tran Van P."/>
        </authorList>
    </citation>
    <scope>NUCLEOTIDE SEQUENCE</scope>
</reference>
<keyword evidence="4" id="KW-0762">Sugar transport</keyword>
<comment type="similarity">
    <text evidence="2">Belongs to the major facilitator superfamily. Organophosphate:Pi antiporter (OPA) (TC 2.A.1.4) family.</text>
</comment>
<keyword evidence="6 10" id="KW-1133">Transmembrane helix</keyword>
<evidence type="ECO:0000256" key="9">
    <source>
        <dbReference type="ARBA" id="ARBA00042039"/>
    </source>
</evidence>
<feature type="transmembrane region" description="Helical" evidence="10">
    <location>
        <begin position="364"/>
        <end position="389"/>
    </location>
</feature>
<evidence type="ECO:0000259" key="11">
    <source>
        <dbReference type="PROSITE" id="PS50850"/>
    </source>
</evidence>
<dbReference type="InterPro" id="IPR036259">
    <property type="entry name" value="MFS_trans_sf"/>
</dbReference>
<dbReference type="SUPFAM" id="SSF103473">
    <property type="entry name" value="MFS general substrate transporter"/>
    <property type="match status" value="1"/>
</dbReference>
<protein>
    <recommendedName>
        <fullName evidence="8">Sugar phosphate exchanger 3</fullName>
    </recommendedName>
    <alternativeName>
        <fullName evidence="9">Solute carrier family 37 member 3</fullName>
    </alternativeName>
</protein>
<feature type="domain" description="Major facilitator superfamily (MFS) profile" evidence="11">
    <location>
        <begin position="70"/>
        <end position="458"/>
    </location>
</feature>